<dbReference type="SUPFAM" id="SSF51445">
    <property type="entry name" value="(Trans)glycosidases"/>
    <property type="match status" value="1"/>
</dbReference>
<organism evidence="3 4">
    <name type="scientific">Paenibacillus zeisoli</name>
    <dbReference type="NCBI Taxonomy" id="2496267"/>
    <lineage>
        <taxon>Bacteria</taxon>
        <taxon>Bacillati</taxon>
        <taxon>Bacillota</taxon>
        <taxon>Bacilli</taxon>
        <taxon>Bacillales</taxon>
        <taxon>Paenibacillaceae</taxon>
        <taxon>Paenibacillus</taxon>
    </lineage>
</organism>
<dbReference type="CDD" id="cd08547">
    <property type="entry name" value="Type_II_cohesin"/>
    <property type="match status" value="1"/>
</dbReference>
<dbReference type="PANTHER" id="PTHR42767">
    <property type="entry name" value="ENDO-BETA-1,6-GALACTANASE"/>
    <property type="match status" value="1"/>
</dbReference>
<feature type="domain" description="Dockerin" evidence="2">
    <location>
        <begin position="699"/>
        <end position="761"/>
    </location>
</feature>
<dbReference type="InterPro" id="IPR016134">
    <property type="entry name" value="Dockerin_dom"/>
</dbReference>
<dbReference type="InterPro" id="IPR002105">
    <property type="entry name" value="Dockerin_1_rpt"/>
</dbReference>
<dbReference type="Pfam" id="PF00963">
    <property type="entry name" value="Cohesin"/>
    <property type="match status" value="1"/>
</dbReference>
<gene>
    <name evidence="3" type="ORF">EJP77_05935</name>
</gene>
<dbReference type="InterPro" id="IPR039743">
    <property type="entry name" value="6GAL/EXGAL"/>
</dbReference>
<dbReference type="GO" id="GO:0004553">
    <property type="term" value="F:hydrolase activity, hydrolyzing O-glycosyl compounds"/>
    <property type="evidence" value="ECO:0007669"/>
    <property type="project" value="InterPro"/>
</dbReference>
<dbReference type="Pfam" id="PF14587">
    <property type="entry name" value="Glyco_hydr_30_2"/>
    <property type="match status" value="1"/>
</dbReference>
<dbReference type="GO" id="GO:0030246">
    <property type="term" value="F:carbohydrate binding"/>
    <property type="evidence" value="ECO:0007669"/>
    <property type="project" value="InterPro"/>
</dbReference>
<evidence type="ECO:0000313" key="3">
    <source>
        <dbReference type="EMBL" id="RUT36508.1"/>
    </source>
</evidence>
<dbReference type="PROSITE" id="PS00018">
    <property type="entry name" value="EF_HAND_1"/>
    <property type="match status" value="1"/>
</dbReference>
<dbReference type="Gene3D" id="3.20.20.80">
    <property type="entry name" value="Glycosidases"/>
    <property type="match status" value="1"/>
</dbReference>
<dbReference type="Gene3D" id="1.20.1270.90">
    <property type="entry name" value="AF1782-like"/>
    <property type="match status" value="1"/>
</dbReference>
<evidence type="ECO:0000256" key="1">
    <source>
        <dbReference type="SAM" id="SignalP"/>
    </source>
</evidence>
<dbReference type="AlphaFoldDB" id="A0A3S1BX73"/>
<dbReference type="SUPFAM" id="SSF63446">
    <property type="entry name" value="Type I dockerin domain"/>
    <property type="match status" value="1"/>
</dbReference>
<dbReference type="EMBL" id="RZNX01000001">
    <property type="protein sequence ID" value="RUT36508.1"/>
    <property type="molecule type" value="Genomic_DNA"/>
</dbReference>
<accession>A0A3S1BX73</accession>
<dbReference type="RefSeq" id="WP_127198197.1">
    <property type="nucleotide sequence ID" value="NZ_RZNX01000001.1"/>
</dbReference>
<evidence type="ECO:0000313" key="4">
    <source>
        <dbReference type="Proteomes" id="UP000272464"/>
    </source>
</evidence>
<dbReference type="Gene3D" id="1.10.1330.10">
    <property type="entry name" value="Dockerin domain"/>
    <property type="match status" value="1"/>
</dbReference>
<dbReference type="InterPro" id="IPR008965">
    <property type="entry name" value="CBM2/CBM3_carb-bd_dom_sf"/>
</dbReference>
<dbReference type="InterPro" id="IPR013780">
    <property type="entry name" value="Glyco_hydro_b"/>
</dbReference>
<dbReference type="InterPro" id="IPR039514">
    <property type="entry name" value="6GAL-like"/>
</dbReference>
<evidence type="ECO:0000259" key="2">
    <source>
        <dbReference type="PROSITE" id="PS51766"/>
    </source>
</evidence>
<feature type="chain" id="PRO_5018675805" description="Dockerin domain-containing protein" evidence="1">
    <location>
        <begin position="35"/>
        <end position="761"/>
    </location>
</feature>
<feature type="signal peptide" evidence="1">
    <location>
        <begin position="1"/>
        <end position="34"/>
    </location>
</feature>
<dbReference type="OrthoDB" id="9806701at2"/>
<keyword evidence="4" id="KW-1185">Reference proteome</keyword>
<sequence>MGKEKVKSSAALKICLCLGLLLTPMLSSNHSAHAAAAPAVTIDYNNERQEIDGFGASNAWSTGIVSNLPNPAQKAILDALFSTSNGAGLSMVRNRLPYDLVSELGVWNWNNWDINGTTWLFNRIKADYNVTRFFTTPWTPPPFMKTGSTGTYGEIGGKLRADKYQAYADFLADYVNGFKTHKGIDIAAVSIQNEPNWAPNYESSSWSADDFHKFVKGYLKPTFAKKDVPAMLIMPEGLNFSEDLAVPTLNDADSRDRVDIVGVHQYAVSQQDPNLGAKWLTQTKYYNKKLWVTEVSTSEPNDPTIKDGLYWAKMIHKDMTIAEVNAFSYWWLWNNTKDSVNSVGDKGALITLHTDDHGSVQSYELNKRLYTLGQYSRFVRPGYVRVHSDAAPAAGIYTTAYKDPSNGKLVIVAINENDSDTALTFNLNGKAVSSYATYRTSSSENIANLGDTTANGSSLHTTLKGKSVTTFIAEVYTPNSQEITTAAVLSADSSVEPGSSVAVSISLNNLEQSVYAQDLTLKYDSQVFEYVSALGANSNTQVVKEDKDTTGKVRLFIADTGGVSGTSTQVLNLTFKVKAGVWNTTGTIAISEAKLGVAPEGTVIQAVGGIKSISVGDIDQPVVDTTALKAAITNAQSLYDGAVVGTLPGQYPQQAKDALGTALSAAKAVQGKGSATQSEVDSSTAALGSAVDNFREAVIKEVSADLNKDGSVNVGDLAIVAYQYGKHSGDADWATAKIADINNDNQIDITDLAYIGSKILD</sequence>
<dbReference type="PANTHER" id="PTHR42767:SF1">
    <property type="entry name" value="ENDO-BETA-1,6-GALACTANASE-LIKE DOMAIN-CONTAINING PROTEIN"/>
    <property type="match status" value="1"/>
</dbReference>
<dbReference type="CDD" id="cd14254">
    <property type="entry name" value="Dockerin_II"/>
    <property type="match status" value="1"/>
</dbReference>
<dbReference type="InterPro" id="IPR036439">
    <property type="entry name" value="Dockerin_dom_sf"/>
</dbReference>
<dbReference type="InterPro" id="IPR002102">
    <property type="entry name" value="Cohesin_dom"/>
</dbReference>
<reference evidence="3 4" key="1">
    <citation type="submission" date="2018-12" db="EMBL/GenBank/DDBJ databases">
        <authorList>
            <person name="Sun L."/>
            <person name="Chen Z."/>
        </authorList>
    </citation>
    <scope>NUCLEOTIDE SEQUENCE [LARGE SCALE GENOMIC DNA]</scope>
    <source>
        <strain evidence="3 4">3-5-3</strain>
    </source>
</reference>
<dbReference type="SUPFAM" id="SSF51011">
    <property type="entry name" value="Glycosyl hydrolase domain"/>
    <property type="match status" value="1"/>
</dbReference>
<dbReference type="InterPro" id="IPR017853">
    <property type="entry name" value="GH"/>
</dbReference>
<dbReference type="Pfam" id="PF00404">
    <property type="entry name" value="Dockerin_1"/>
    <property type="match status" value="1"/>
</dbReference>
<dbReference type="GO" id="GO:0000272">
    <property type="term" value="P:polysaccharide catabolic process"/>
    <property type="evidence" value="ECO:0007669"/>
    <property type="project" value="InterPro"/>
</dbReference>
<dbReference type="InterPro" id="IPR018247">
    <property type="entry name" value="EF_Hand_1_Ca_BS"/>
</dbReference>
<dbReference type="SUPFAM" id="SSF49384">
    <property type="entry name" value="Carbohydrate-binding domain"/>
    <property type="match status" value="1"/>
</dbReference>
<dbReference type="PROSITE" id="PS51766">
    <property type="entry name" value="DOCKERIN"/>
    <property type="match status" value="1"/>
</dbReference>
<proteinExistence type="predicted"/>
<dbReference type="Gene3D" id="2.60.40.680">
    <property type="match status" value="1"/>
</dbReference>
<dbReference type="Gene3D" id="2.60.40.1180">
    <property type="entry name" value="Golgi alpha-mannosidase II"/>
    <property type="match status" value="1"/>
</dbReference>
<keyword evidence="1" id="KW-0732">Signal</keyword>
<protein>
    <recommendedName>
        <fullName evidence="2">Dockerin domain-containing protein</fullName>
    </recommendedName>
</protein>
<comment type="caution">
    <text evidence="3">The sequence shown here is derived from an EMBL/GenBank/DDBJ whole genome shotgun (WGS) entry which is preliminary data.</text>
</comment>
<name>A0A3S1BX73_9BACL</name>
<dbReference type="Proteomes" id="UP000272464">
    <property type="component" value="Unassembled WGS sequence"/>
</dbReference>